<dbReference type="EMBL" id="BGPR01017821">
    <property type="protein sequence ID" value="GBN77375.1"/>
    <property type="molecule type" value="Genomic_DNA"/>
</dbReference>
<proteinExistence type="predicted"/>
<dbReference type="OrthoDB" id="6449606at2759"/>
<evidence type="ECO:0000313" key="3">
    <source>
        <dbReference type="EMBL" id="GBN77375.1"/>
    </source>
</evidence>
<dbReference type="Proteomes" id="UP000499080">
    <property type="component" value="Unassembled WGS sequence"/>
</dbReference>
<dbReference type="AlphaFoldDB" id="A0A4Y2RPR6"/>
<keyword evidence="5" id="KW-1185">Reference proteome</keyword>
<evidence type="ECO:0000313" key="5">
    <source>
        <dbReference type="Proteomes" id="UP000499080"/>
    </source>
</evidence>
<dbReference type="EMBL" id="BGPR01017804">
    <property type="protein sequence ID" value="GBN77332.1"/>
    <property type="molecule type" value="Genomic_DNA"/>
</dbReference>
<protein>
    <submittedName>
        <fullName evidence="4">Uncharacterized protein</fullName>
    </submittedName>
</protein>
<comment type="caution">
    <text evidence="4">The sequence shown here is derived from an EMBL/GenBank/DDBJ whole genome shotgun (WGS) entry which is preliminary data.</text>
</comment>
<dbReference type="EMBL" id="BGPR01017823">
    <property type="protein sequence ID" value="GBN77380.1"/>
    <property type="molecule type" value="Genomic_DNA"/>
</dbReference>
<evidence type="ECO:0000313" key="1">
    <source>
        <dbReference type="EMBL" id="GBN77332.1"/>
    </source>
</evidence>
<evidence type="ECO:0000313" key="4">
    <source>
        <dbReference type="EMBL" id="GBN77380.1"/>
    </source>
</evidence>
<name>A0A4Y2RPR6_ARAVE</name>
<dbReference type="EMBL" id="BGPR01017806">
    <property type="protein sequence ID" value="GBN77342.1"/>
    <property type="molecule type" value="Genomic_DNA"/>
</dbReference>
<evidence type="ECO:0000313" key="2">
    <source>
        <dbReference type="EMBL" id="GBN77342.1"/>
    </source>
</evidence>
<reference evidence="4 5" key="1">
    <citation type="journal article" date="2019" name="Sci. Rep.">
        <title>Orb-weaving spider Araneus ventricosus genome elucidates the spidroin gene catalogue.</title>
        <authorList>
            <person name="Kono N."/>
            <person name="Nakamura H."/>
            <person name="Ohtoshi R."/>
            <person name="Moran D.A.P."/>
            <person name="Shinohara A."/>
            <person name="Yoshida Y."/>
            <person name="Fujiwara M."/>
            <person name="Mori M."/>
            <person name="Tomita M."/>
            <person name="Arakawa K."/>
        </authorList>
    </citation>
    <scope>NUCLEOTIDE SEQUENCE [LARGE SCALE GENOMIC DNA]</scope>
</reference>
<sequence length="280" mass="32336">MNEDNLPSLLQMSAAEVAITVLNNPEIRDLINSYVLPAPSSKKVHFRSTVETKTEEKISKLSLPPVLKNAVKCSMRPMISQMSDWKQSYGSVLKECTGFFTDASGCFRFFWKHNGQIDHQKTAKALVENQNVDIRERFMLACSLCLIDEGEHIWNSMTPGQKGFILLERGRFPALCSAAVNIFIKALEVYREWAGKTTYKRISDLILLSPVIFHNLFLLRHVLDIEPQKTHRRYLLNAARSVGVNTDMMRFCLSRLSRRDQRTIFRRLSARVRRRFRIIV</sequence>
<gene>
    <name evidence="4" type="ORF">AVEN_1193_1</name>
    <name evidence="2" type="ORF">AVEN_131489_1</name>
    <name evidence="3" type="ORF">AVEN_190143_1</name>
    <name evidence="1" type="ORF">AVEN_274801_1</name>
</gene>
<accession>A0A4Y2RPR6</accession>
<organism evidence="4 5">
    <name type="scientific">Araneus ventricosus</name>
    <name type="common">Orbweaver spider</name>
    <name type="synonym">Epeira ventricosa</name>
    <dbReference type="NCBI Taxonomy" id="182803"/>
    <lineage>
        <taxon>Eukaryota</taxon>
        <taxon>Metazoa</taxon>
        <taxon>Ecdysozoa</taxon>
        <taxon>Arthropoda</taxon>
        <taxon>Chelicerata</taxon>
        <taxon>Arachnida</taxon>
        <taxon>Araneae</taxon>
        <taxon>Araneomorphae</taxon>
        <taxon>Entelegynae</taxon>
        <taxon>Araneoidea</taxon>
        <taxon>Araneidae</taxon>
        <taxon>Araneus</taxon>
    </lineage>
</organism>